<dbReference type="SUPFAM" id="SSF51069">
    <property type="entry name" value="Carbonic anhydrase"/>
    <property type="match status" value="1"/>
</dbReference>
<keyword evidence="2 4" id="KW-0479">Metal-binding</keyword>
<dbReference type="InterPro" id="IPR018338">
    <property type="entry name" value="Carbonic_anhydrase_a-class_CS"/>
</dbReference>
<dbReference type="Ensembl" id="ENSCLAT00000001116.1">
    <property type="protein sequence ID" value="ENSCLAP00000001075.1"/>
    <property type="gene ID" value="ENSCLAG00000000828.1"/>
</dbReference>
<reference evidence="6" key="1">
    <citation type="submission" date="2025-08" db="UniProtKB">
        <authorList>
            <consortium name="Ensembl"/>
        </authorList>
    </citation>
    <scope>IDENTIFICATION</scope>
</reference>
<evidence type="ECO:0000313" key="6">
    <source>
        <dbReference type="Ensembl" id="ENSCLAP00000001075.1"/>
    </source>
</evidence>
<dbReference type="EC" id="4.2.1.1" evidence="4"/>
<dbReference type="InterPro" id="IPR001148">
    <property type="entry name" value="CA_dom"/>
</dbReference>
<dbReference type="CTD" id="763"/>
<gene>
    <name evidence="6" type="primary">CA5A</name>
</gene>
<dbReference type="Proteomes" id="UP000694398">
    <property type="component" value="Unassembled WGS sequence"/>
</dbReference>
<dbReference type="GeneTree" id="ENSGT00940000162066"/>
<dbReference type="GO" id="GO:0004089">
    <property type="term" value="F:carbonate dehydratase activity"/>
    <property type="evidence" value="ECO:0007669"/>
    <property type="project" value="UniProtKB-UniRule"/>
</dbReference>
<dbReference type="GeneID" id="102003176"/>
<dbReference type="GO" id="GO:0008270">
    <property type="term" value="F:zinc ion binding"/>
    <property type="evidence" value="ECO:0007669"/>
    <property type="project" value="UniProtKB-UniRule"/>
</dbReference>
<evidence type="ECO:0000256" key="3">
    <source>
        <dbReference type="ARBA" id="ARBA00022833"/>
    </source>
</evidence>
<dbReference type="InterPro" id="IPR023561">
    <property type="entry name" value="Carbonic_anhydrase_a-class"/>
</dbReference>
<dbReference type="AlphaFoldDB" id="A0A8C2UHL8"/>
<dbReference type="Pfam" id="PF00194">
    <property type="entry name" value="Carb_anhydrase"/>
    <property type="match status" value="1"/>
</dbReference>
<dbReference type="OrthoDB" id="429145at2759"/>
<evidence type="ECO:0000313" key="7">
    <source>
        <dbReference type="Proteomes" id="UP000694398"/>
    </source>
</evidence>
<dbReference type="OMA" id="EKAMVNN"/>
<comment type="function">
    <text evidence="4">Reversible hydration of carbon dioxide.</text>
</comment>
<reference evidence="6" key="2">
    <citation type="submission" date="2025-09" db="UniProtKB">
        <authorList>
            <consortium name="Ensembl"/>
        </authorList>
    </citation>
    <scope>IDENTIFICATION</scope>
</reference>
<name>A0A8C2UHL8_CHILA</name>
<dbReference type="GO" id="GO:0005739">
    <property type="term" value="C:mitochondrion"/>
    <property type="evidence" value="ECO:0007669"/>
    <property type="project" value="Ensembl"/>
</dbReference>
<evidence type="ECO:0000256" key="2">
    <source>
        <dbReference type="ARBA" id="ARBA00022723"/>
    </source>
</evidence>
<comment type="similarity">
    <text evidence="1 4">Belongs to the alpha-carbonic anhydrase family.</text>
</comment>
<keyword evidence="7" id="KW-1185">Reference proteome</keyword>
<comment type="catalytic activity">
    <reaction evidence="4">
        <text>hydrogencarbonate + H(+) = CO2 + H2O</text>
        <dbReference type="Rhea" id="RHEA:10748"/>
        <dbReference type="ChEBI" id="CHEBI:15377"/>
        <dbReference type="ChEBI" id="CHEBI:15378"/>
        <dbReference type="ChEBI" id="CHEBI:16526"/>
        <dbReference type="ChEBI" id="CHEBI:17544"/>
        <dbReference type="EC" id="4.2.1.1"/>
    </reaction>
</comment>
<evidence type="ECO:0000256" key="1">
    <source>
        <dbReference type="ARBA" id="ARBA00010718"/>
    </source>
</evidence>
<dbReference type="Gene3D" id="3.10.200.10">
    <property type="entry name" value="Alpha carbonic anhydrase"/>
    <property type="match status" value="1"/>
</dbReference>
<dbReference type="PANTHER" id="PTHR18952:SF89">
    <property type="entry name" value="CARBONIC ANHYDRASE 5A, MITOCHONDRIAL"/>
    <property type="match status" value="1"/>
</dbReference>
<keyword evidence="3 4" id="KW-0862">Zinc</keyword>
<sequence>MLRAVRLGKAPCKPSGTPFLLTWTWGAPPGPALGPERRCSWRACAQSPRGDAWHPRWTGQVSVPGGTRQSPINILRRDSVYDPELPPLRVSYDAASCRHARNTGYLCQVEFEEAATGSGISGGPLENHYQLKQFHFHWGAADGRGSEHTVDGRAFAAELHLVHWNPTRYPSYQDAVMGEKGLAVTAVFLKPGTLHQALQQLVDVLPQIKHKDTQVALGPFDPSCLLPDCRDYWTYAGSLTTPPLAETVTWIIYKKPIEVAPSQLSAFRALLFSAVGEEEAAMVDNFRQPQPLMKRTVRSSFLGTEAQMRA</sequence>
<comment type="cofactor">
    <cofactor evidence="4">
        <name>Zn(2+)</name>
        <dbReference type="ChEBI" id="CHEBI:29105"/>
    </cofactor>
</comment>
<proteinExistence type="inferred from homology"/>
<dbReference type="SMART" id="SM01057">
    <property type="entry name" value="Carb_anhydrase"/>
    <property type="match status" value="1"/>
</dbReference>
<dbReference type="PANTHER" id="PTHR18952">
    <property type="entry name" value="CARBONIC ANHYDRASE"/>
    <property type="match status" value="1"/>
</dbReference>
<evidence type="ECO:0000256" key="4">
    <source>
        <dbReference type="RuleBase" id="RU367011"/>
    </source>
</evidence>
<dbReference type="InterPro" id="IPR036398">
    <property type="entry name" value="CA_dom_sf"/>
</dbReference>
<evidence type="ECO:0000259" key="5">
    <source>
        <dbReference type="PROSITE" id="PS51144"/>
    </source>
</evidence>
<feature type="domain" description="Alpha-carbonic anhydrase" evidence="5">
    <location>
        <begin position="39"/>
        <end position="301"/>
    </location>
</feature>
<dbReference type="RefSeq" id="XP_005411072.1">
    <property type="nucleotide sequence ID" value="XM_005411015.1"/>
</dbReference>
<keyword evidence="4" id="KW-0456">Lyase</keyword>
<dbReference type="PROSITE" id="PS51144">
    <property type="entry name" value="ALPHA_CA_2"/>
    <property type="match status" value="1"/>
</dbReference>
<accession>A0A8C2UHL8</accession>
<protein>
    <recommendedName>
        <fullName evidence="4">Carbonic anhydrase</fullName>
        <ecNumber evidence="4">4.2.1.1</ecNumber>
    </recommendedName>
</protein>
<organism evidence="6 7">
    <name type="scientific">Chinchilla lanigera</name>
    <name type="common">Long-tailed chinchilla</name>
    <name type="synonym">Chinchilla villidera</name>
    <dbReference type="NCBI Taxonomy" id="34839"/>
    <lineage>
        <taxon>Eukaryota</taxon>
        <taxon>Metazoa</taxon>
        <taxon>Chordata</taxon>
        <taxon>Craniata</taxon>
        <taxon>Vertebrata</taxon>
        <taxon>Euteleostomi</taxon>
        <taxon>Mammalia</taxon>
        <taxon>Eutheria</taxon>
        <taxon>Euarchontoglires</taxon>
        <taxon>Glires</taxon>
        <taxon>Rodentia</taxon>
        <taxon>Hystricomorpha</taxon>
        <taxon>Chinchillidae</taxon>
        <taxon>Chinchilla</taxon>
    </lineage>
</organism>
<dbReference type="PROSITE" id="PS00162">
    <property type="entry name" value="ALPHA_CA_1"/>
    <property type="match status" value="1"/>
</dbReference>